<evidence type="ECO:0000313" key="3">
    <source>
        <dbReference type="Proteomes" id="UP000176294"/>
    </source>
</evidence>
<feature type="chain" id="PRO_5009579228" evidence="1">
    <location>
        <begin position="25"/>
        <end position="194"/>
    </location>
</feature>
<feature type="signal peptide" evidence="1">
    <location>
        <begin position="1"/>
        <end position="24"/>
    </location>
</feature>
<organism evidence="2 3">
    <name type="scientific">Hymenobacter lapidarius</name>
    <dbReference type="NCBI Taxonomy" id="1908237"/>
    <lineage>
        <taxon>Bacteria</taxon>
        <taxon>Pseudomonadati</taxon>
        <taxon>Bacteroidota</taxon>
        <taxon>Cytophagia</taxon>
        <taxon>Cytophagales</taxon>
        <taxon>Hymenobacteraceae</taxon>
        <taxon>Hymenobacter</taxon>
    </lineage>
</organism>
<comment type="caution">
    <text evidence="2">The sequence shown here is derived from an EMBL/GenBank/DDBJ whole genome shotgun (WGS) entry which is preliminary data.</text>
</comment>
<gene>
    <name evidence="2" type="ORF">BEN47_09620</name>
</gene>
<accession>A0A1G1TB69</accession>
<evidence type="ECO:0000256" key="1">
    <source>
        <dbReference type="SAM" id="SignalP"/>
    </source>
</evidence>
<keyword evidence="1" id="KW-0732">Signal</keyword>
<reference evidence="2 3" key="1">
    <citation type="submission" date="2016-08" db="EMBL/GenBank/DDBJ databases">
        <title>Hymenobacter coccineus sp. nov., Hymenobacter lapidarius sp. nov. and Hymenobacter glacialis sp. nov., isolated from Antarctic soil.</title>
        <authorList>
            <person name="Sedlacek I."/>
            <person name="Kralova S."/>
            <person name="Kyrova K."/>
            <person name="Maslanova I."/>
            <person name="Stankova E."/>
            <person name="Vrbovska V."/>
            <person name="Nemec M."/>
            <person name="Bartak M."/>
            <person name="Svec P."/>
            <person name="Busse H.-J."/>
            <person name="Pantucek R."/>
        </authorList>
    </citation>
    <scope>NUCLEOTIDE SEQUENCE [LARGE SCALE GENOMIC DNA]</scope>
    <source>
        <strain evidence="2 3">CCM 8643</strain>
    </source>
</reference>
<dbReference type="AlphaFoldDB" id="A0A1G1TB69"/>
<proteinExistence type="predicted"/>
<dbReference type="STRING" id="1908237.BEN47_09620"/>
<dbReference type="Proteomes" id="UP000176294">
    <property type="component" value="Unassembled WGS sequence"/>
</dbReference>
<dbReference type="RefSeq" id="WP_070725176.1">
    <property type="nucleotide sequence ID" value="NZ_MDZB01000067.1"/>
</dbReference>
<name>A0A1G1TB69_9BACT</name>
<protein>
    <submittedName>
        <fullName evidence="2">Uncharacterized protein</fullName>
    </submittedName>
</protein>
<dbReference type="EMBL" id="MDZB01000067">
    <property type="protein sequence ID" value="OGX88118.1"/>
    <property type="molecule type" value="Genomic_DNA"/>
</dbReference>
<sequence length="194" mass="21970">MNKNRFASQLLCLVSVGTTCFAQAQNTTTTADRPTTSLGVYSLPGTPSESARYAVAHDSLTRLVNTAYANAETLMTSFSEAQSSFGSIHRRIKSFSDTQLKQLVKREVVKQRFGIELRKVVYYDPKGRKFLTERYENHQLIRLALKQHQEPYNAPAATWVFVRGNYLKRTSNRAFNSGKGRKTSYFFNPLPATK</sequence>
<dbReference type="OrthoDB" id="881270at2"/>
<evidence type="ECO:0000313" key="2">
    <source>
        <dbReference type="EMBL" id="OGX88118.1"/>
    </source>
</evidence>
<keyword evidence="3" id="KW-1185">Reference proteome</keyword>